<evidence type="ECO:0000313" key="1">
    <source>
        <dbReference type="EMBL" id="SCW04521.1"/>
    </source>
</evidence>
<accession>A0A1G4MKW7</accession>
<dbReference type="OMA" id="GYTIVWK"/>
<protein>
    <submittedName>
        <fullName evidence="1">LAFE_0H15368g1_1</fullName>
    </submittedName>
</protein>
<name>A0A1G4MKW7_LACFM</name>
<dbReference type="InterPro" id="IPR018626">
    <property type="entry name" value="LCHN/Anr2"/>
</dbReference>
<dbReference type="EMBL" id="LT598491">
    <property type="protein sequence ID" value="SCW04521.1"/>
    <property type="molecule type" value="Genomic_DNA"/>
</dbReference>
<dbReference type="PANTHER" id="PTHR28153">
    <property type="entry name" value="PROTEIN, PUTATIVE-RELATED"/>
    <property type="match status" value="1"/>
</dbReference>
<gene>
    <name evidence="1" type="ORF">LAFE_0H15368G</name>
</gene>
<dbReference type="GO" id="GO:0005811">
    <property type="term" value="C:lipid droplet"/>
    <property type="evidence" value="ECO:0007669"/>
    <property type="project" value="TreeGrafter"/>
</dbReference>
<sequence length="518" mass="59570">MRPFTRPLDMRYETHSKSFKIIEPTHKVPISCMFLCQFDMKRGNVVIWSKISPLSSDLDLTNVEFKALPSGISDIDQDTVNFVIPKGDGTDDFYYGLASYQQNAKRLAEHSKHIDRSEVQMYSLGVIVDPNFRQKGISQSRYYDWKPNQFVSANEYIDDLSKLLSHWLKMGDLQVYKQFEEYFESNCLKRDSGCLSSPVLQRNWQNAGKFIDDNTEPAKHPHMLESLTQWVNYLGPLMFPLWKLCLLRERVLILGGSGVTFDKCNSLTYCLSILSLIPRIIQNNIHDEPLQPLYTVGLTDTGYLTDIVSRAIGGEEESYNIGGYIACTTDEILTYKPELFDALLKIHGANSFPELTASDGSQIKATPHEMEMYEHLVHTKLGYQLSHDEVEKLMNLVEPLTWSQYLIDGFYWWATAGYMRPSFHETEEEVLGEIDRENLEVVLSLVGYFHEKTCTLFRKLQEVVESSDEEEIVLSPAFLSSVGLDCFSSQDYTFVEKLGLKWFNRSIQVKRIDLNILC</sequence>
<organism evidence="1 2">
    <name type="scientific">Lachancea fermentati</name>
    <name type="common">Zygosaccharomyces fermentati</name>
    <dbReference type="NCBI Taxonomy" id="4955"/>
    <lineage>
        <taxon>Eukaryota</taxon>
        <taxon>Fungi</taxon>
        <taxon>Dikarya</taxon>
        <taxon>Ascomycota</taxon>
        <taxon>Saccharomycotina</taxon>
        <taxon>Saccharomycetes</taxon>
        <taxon>Saccharomycetales</taxon>
        <taxon>Saccharomycetaceae</taxon>
        <taxon>Lachancea</taxon>
    </lineage>
</organism>
<proteinExistence type="predicted"/>
<dbReference type="Proteomes" id="UP000190831">
    <property type="component" value="Chromosome H"/>
</dbReference>
<evidence type="ECO:0000313" key="2">
    <source>
        <dbReference type="Proteomes" id="UP000190831"/>
    </source>
</evidence>
<keyword evidence="2" id="KW-1185">Reference proteome</keyword>
<reference evidence="1 2" key="1">
    <citation type="submission" date="2016-03" db="EMBL/GenBank/DDBJ databases">
        <authorList>
            <person name="Devillers H."/>
        </authorList>
    </citation>
    <scope>NUCLEOTIDE SEQUENCE [LARGE SCALE GENOMIC DNA]</scope>
    <source>
        <strain evidence="1">CBS 6772</strain>
    </source>
</reference>
<dbReference type="Pfam" id="PF09804">
    <property type="entry name" value="DENND11"/>
    <property type="match status" value="1"/>
</dbReference>
<dbReference type="AlphaFoldDB" id="A0A1G4MKW7"/>
<dbReference type="PANTHER" id="PTHR28153:SF1">
    <property type="entry name" value="DUF4484 DOMAIN-CONTAINING PROTEIN"/>
    <property type="match status" value="1"/>
</dbReference>
<dbReference type="OrthoDB" id="2152680at2759"/>
<dbReference type="STRING" id="4955.A0A1G4MKW7"/>
<dbReference type="InterPro" id="IPR053056">
    <property type="entry name" value="Lipid_Metab_Assoc_Protein"/>
</dbReference>